<feature type="region of interest" description="Disordered" evidence="1">
    <location>
        <begin position="1"/>
        <end position="33"/>
    </location>
</feature>
<keyword evidence="3" id="KW-1185">Reference proteome</keyword>
<dbReference type="Proteomes" id="UP001286313">
    <property type="component" value="Unassembled WGS sequence"/>
</dbReference>
<feature type="compositionally biased region" description="Basic and acidic residues" evidence="1">
    <location>
        <begin position="65"/>
        <end position="90"/>
    </location>
</feature>
<proteinExistence type="predicted"/>
<evidence type="ECO:0000313" key="2">
    <source>
        <dbReference type="EMBL" id="KAK3878355.1"/>
    </source>
</evidence>
<organism evidence="2 3">
    <name type="scientific">Petrolisthes cinctipes</name>
    <name type="common">Flat porcelain crab</name>
    <dbReference type="NCBI Taxonomy" id="88211"/>
    <lineage>
        <taxon>Eukaryota</taxon>
        <taxon>Metazoa</taxon>
        <taxon>Ecdysozoa</taxon>
        <taxon>Arthropoda</taxon>
        <taxon>Crustacea</taxon>
        <taxon>Multicrustacea</taxon>
        <taxon>Malacostraca</taxon>
        <taxon>Eumalacostraca</taxon>
        <taxon>Eucarida</taxon>
        <taxon>Decapoda</taxon>
        <taxon>Pleocyemata</taxon>
        <taxon>Anomura</taxon>
        <taxon>Galatheoidea</taxon>
        <taxon>Porcellanidae</taxon>
        <taxon>Petrolisthes</taxon>
    </lineage>
</organism>
<comment type="caution">
    <text evidence="2">The sequence shown here is derived from an EMBL/GenBank/DDBJ whole genome shotgun (WGS) entry which is preliminary data.</text>
</comment>
<accession>A0AAE1FQ57</accession>
<evidence type="ECO:0000256" key="1">
    <source>
        <dbReference type="SAM" id="MobiDB-lite"/>
    </source>
</evidence>
<gene>
    <name evidence="2" type="ORF">Pcinc_016939</name>
</gene>
<evidence type="ECO:0000313" key="3">
    <source>
        <dbReference type="Proteomes" id="UP001286313"/>
    </source>
</evidence>
<name>A0AAE1FQ57_PETCI</name>
<dbReference type="AlphaFoldDB" id="A0AAE1FQ57"/>
<sequence>MFPLQEDPTSRDGQRSFLVDGNTGGEEDGMDSTGPILQQLVTLLSTVEHAHGQPRNLSRPSTPKGRWEEATQEEGRREGSGRQVTYHEGDLGLLPRPLQRKAKQMPSATN</sequence>
<feature type="region of interest" description="Disordered" evidence="1">
    <location>
        <begin position="48"/>
        <end position="110"/>
    </location>
</feature>
<reference evidence="2" key="1">
    <citation type="submission" date="2023-10" db="EMBL/GenBank/DDBJ databases">
        <title>Genome assemblies of two species of porcelain crab, Petrolisthes cinctipes and Petrolisthes manimaculis (Anomura: Porcellanidae).</title>
        <authorList>
            <person name="Angst P."/>
        </authorList>
    </citation>
    <scope>NUCLEOTIDE SEQUENCE</scope>
    <source>
        <strain evidence="2">PB745_01</strain>
        <tissue evidence="2">Gill</tissue>
    </source>
</reference>
<dbReference type="EMBL" id="JAWQEG010001559">
    <property type="protein sequence ID" value="KAK3878355.1"/>
    <property type="molecule type" value="Genomic_DNA"/>
</dbReference>
<protein>
    <submittedName>
        <fullName evidence="2">Uncharacterized protein</fullName>
    </submittedName>
</protein>